<evidence type="ECO:0000256" key="1">
    <source>
        <dbReference type="ARBA" id="ARBA00005695"/>
    </source>
</evidence>
<dbReference type="Gene3D" id="3.40.190.10">
    <property type="entry name" value="Periplasmic binding protein-like II"/>
    <property type="match status" value="1"/>
</dbReference>
<keyword evidence="5" id="KW-0812">Transmembrane</keyword>
<dbReference type="InterPro" id="IPR000914">
    <property type="entry name" value="SBP_5_dom"/>
</dbReference>
<dbReference type="InterPro" id="IPR039424">
    <property type="entry name" value="SBP_5"/>
</dbReference>
<feature type="domain" description="Solute-binding protein family 5" evidence="6">
    <location>
        <begin position="214"/>
        <end position="577"/>
    </location>
</feature>
<feature type="region of interest" description="Disordered" evidence="4">
    <location>
        <begin position="1"/>
        <end position="79"/>
    </location>
</feature>
<feature type="compositionally biased region" description="Polar residues" evidence="4">
    <location>
        <begin position="1"/>
        <end position="10"/>
    </location>
</feature>
<dbReference type="SUPFAM" id="SSF53850">
    <property type="entry name" value="Periplasmic binding protein-like II"/>
    <property type="match status" value="1"/>
</dbReference>
<evidence type="ECO:0000313" key="8">
    <source>
        <dbReference type="Proteomes" id="UP000176846"/>
    </source>
</evidence>
<comment type="caution">
    <text evidence="7">The sequence shown here is derived from an EMBL/GenBank/DDBJ whole genome shotgun (WGS) entry which is preliminary data.</text>
</comment>
<reference evidence="7 8" key="1">
    <citation type="journal article" date="2016" name="Nat. Commun.">
        <title>Thousands of microbial genomes shed light on interconnected biogeochemical processes in an aquifer system.</title>
        <authorList>
            <person name="Anantharaman K."/>
            <person name="Brown C.T."/>
            <person name="Hug L.A."/>
            <person name="Sharon I."/>
            <person name="Castelle C.J."/>
            <person name="Probst A.J."/>
            <person name="Thomas B.C."/>
            <person name="Singh A."/>
            <person name="Wilkins M.J."/>
            <person name="Karaoz U."/>
            <person name="Brodie E.L."/>
            <person name="Williams K.H."/>
            <person name="Hubbard S.S."/>
            <person name="Banfield J.F."/>
        </authorList>
    </citation>
    <scope>NUCLEOTIDE SEQUENCE [LARGE SCALE GENOMIC DNA]</scope>
</reference>
<dbReference type="Proteomes" id="UP000176846">
    <property type="component" value="Unassembled WGS sequence"/>
</dbReference>
<evidence type="ECO:0000256" key="3">
    <source>
        <dbReference type="ARBA" id="ARBA00022729"/>
    </source>
</evidence>
<protein>
    <recommendedName>
        <fullName evidence="6">Solute-binding protein family 5 domain-containing protein</fullName>
    </recommendedName>
</protein>
<dbReference type="GO" id="GO:0015833">
    <property type="term" value="P:peptide transport"/>
    <property type="evidence" value="ECO:0007669"/>
    <property type="project" value="TreeGrafter"/>
</dbReference>
<keyword evidence="5" id="KW-0472">Membrane</keyword>
<dbReference type="EMBL" id="MGEK01000001">
    <property type="protein sequence ID" value="OGL83193.1"/>
    <property type="molecule type" value="Genomic_DNA"/>
</dbReference>
<dbReference type="AlphaFoldDB" id="A0A1F7UY42"/>
<dbReference type="PROSITE" id="PS01040">
    <property type="entry name" value="SBP_BACTERIAL_5"/>
    <property type="match status" value="1"/>
</dbReference>
<evidence type="ECO:0000259" key="6">
    <source>
        <dbReference type="Pfam" id="PF00496"/>
    </source>
</evidence>
<sequence>MRPPTKQDNIINDDDKSPLTPESLTPAPRRGGVRGSAPRNHETKGDTGTRPNDPVGRVPPWDSTETFQPEADATAEQQSLPVGWRDKLKRFLNLSGQAIRSTADLERQLIFSLNPKKWPTLKQLRHCGRIFTKLEKKILTGCAIVIVVAAMWLVSSRLLAHIVALPARGGSYTEALIGQPEFINPIFAANSAVDNDLTRLIFSGLFRYNENLGIELDLAESYTISADGRIYTVTLREGLNWHNNEPLTADDVVFTFASISDPDVKSPLRPSFRNIAIEKIDERTVRFTLKDPYKGFLNLLATGIIPEHIWEEVPRDQWRGRTENIQPIGNGPWQFNSLERDSNGNIKLYILNPADTIGQEDTARPFIDRLTFKFYPDETQAFEALGNQSVEGLSMISQSSAAQLKGNKQLTIRELKLRANTVIFFNLNQSSPIEDVTVRRALKNAIDKRRLVTEVFINEAMIIGNQMGGQNGKDVAAKEDPEALLNKAGWEEIGAIRKNKKGETLNITLTVIDREPDRTIGRFIQDEWRRLGIETKIDLVSPSTPDNVQRTVLRPRAYEALLYTIGYGATYDPYAFWHSSQRVDPGLNLSLFSNHEADAAIERGRRATNDEIEKQAYTELQKIISNEVPAVFLFTPVRRYAVSNKVKGLNFNEIATPADRFNGLNKWYVKTKIRFKW</sequence>
<keyword evidence="5" id="KW-1133">Transmembrane helix</keyword>
<dbReference type="PANTHER" id="PTHR30290">
    <property type="entry name" value="PERIPLASMIC BINDING COMPONENT OF ABC TRANSPORTER"/>
    <property type="match status" value="1"/>
</dbReference>
<feature type="transmembrane region" description="Helical" evidence="5">
    <location>
        <begin position="138"/>
        <end position="155"/>
    </location>
</feature>
<organism evidence="7 8">
    <name type="scientific">Candidatus Uhrbacteria bacterium RIFCSPLOWO2_01_FULL_47_25</name>
    <dbReference type="NCBI Taxonomy" id="1802402"/>
    <lineage>
        <taxon>Bacteria</taxon>
        <taxon>Candidatus Uhriibacteriota</taxon>
    </lineage>
</organism>
<evidence type="ECO:0000313" key="7">
    <source>
        <dbReference type="EMBL" id="OGL83193.1"/>
    </source>
</evidence>
<accession>A0A1F7UY42</accession>
<dbReference type="Gene3D" id="3.90.76.10">
    <property type="entry name" value="Dipeptide-binding Protein, Domain 1"/>
    <property type="match status" value="1"/>
</dbReference>
<dbReference type="CDD" id="cd00995">
    <property type="entry name" value="PBP2_NikA_DppA_OppA_like"/>
    <property type="match status" value="1"/>
</dbReference>
<proteinExistence type="inferred from homology"/>
<keyword evidence="2" id="KW-0813">Transport</keyword>
<name>A0A1F7UY42_9BACT</name>
<dbReference type="Pfam" id="PF00496">
    <property type="entry name" value="SBP_bac_5"/>
    <property type="match status" value="1"/>
</dbReference>
<evidence type="ECO:0000256" key="2">
    <source>
        <dbReference type="ARBA" id="ARBA00022448"/>
    </source>
</evidence>
<gene>
    <name evidence="7" type="ORF">A2936_04630</name>
</gene>
<dbReference type="PANTHER" id="PTHR30290:SF9">
    <property type="entry name" value="OLIGOPEPTIDE-BINDING PROTEIN APPA"/>
    <property type="match status" value="1"/>
</dbReference>
<evidence type="ECO:0000256" key="5">
    <source>
        <dbReference type="SAM" id="Phobius"/>
    </source>
</evidence>
<dbReference type="GO" id="GO:1904680">
    <property type="term" value="F:peptide transmembrane transporter activity"/>
    <property type="evidence" value="ECO:0007669"/>
    <property type="project" value="TreeGrafter"/>
</dbReference>
<dbReference type="InterPro" id="IPR023765">
    <property type="entry name" value="SBP_5_CS"/>
</dbReference>
<dbReference type="Gene3D" id="3.10.105.10">
    <property type="entry name" value="Dipeptide-binding Protein, Domain 3"/>
    <property type="match status" value="1"/>
</dbReference>
<evidence type="ECO:0000256" key="4">
    <source>
        <dbReference type="SAM" id="MobiDB-lite"/>
    </source>
</evidence>
<keyword evidence="3" id="KW-0732">Signal</keyword>
<comment type="similarity">
    <text evidence="1">Belongs to the bacterial solute-binding protein 5 family.</text>
</comment>